<evidence type="ECO:0000256" key="1">
    <source>
        <dbReference type="SAM" id="MobiDB-lite"/>
    </source>
</evidence>
<name>A0A7Y9ZLE3_9ACTN</name>
<proteinExistence type="predicted"/>
<evidence type="ECO:0000313" key="3">
    <source>
        <dbReference type="Proteomes" id="UP000562045"/>
    </source>
</evidence>
<sequence length="412" mass="42317">MSSPVTIVLLVSTGAAWETRALAALQASPATVVLKRCVDVADLLATASTGQAHVAVLAADLAGLDHAVVDDLGRYGVRVVGIATDAELTRPRAARIGLVTLLEVARIDEVAALVAALPADPTEPPGPPELPGVVPGGAGEGPPAAPEAGAPGRVIAVWGPGGAPGRTTLAGAVAADLARRGLSTLLVDADPYGGAVAQQLGILDEVSGLLAAARLVAAGTVEQRFATVQRRLSDRLRVITGLPRPDRWSEVRPGTLTALVERARLDGQVVLDTGFSIEPDPAADLGRPARNDLTREALEVADEVVLVGAADPVGLARLARAVTDLRDLVPDLAPRIVVNRMRPSLGWREADVTAMLAGFGPSRGVHFLPDDQPAVDRALVAGRLLVESGESPLTRAVGRLIDAMAGGSPRLP</sequence>
<dbReference type="SUPFAM" id="SSF52540">
    <property type="entry name" value="P-loop containing nucleoside triphosphate hydrolases"/>
    <property type="match status" value="1"/>
</dbReference>
<dbReference type="AlphaFoldDB" id="A0A7Y9ZLE3"/>
<dbReference type="Gene3D" id="3.40.50.300">
    <property type="entry name" value="P-loop containing nucleotide triphosphate hydrolases"/>
    <property type="match status" value="1"/>
</dbReference>
<dbReference type="InterPro" id="IPR027417">
    <property type="entry name" value="P-loop_NTPase"/>
</dbReference>
<organism evidence="2 3">
    <name type="scientific">Nocardioides aromaticivorans</name>
    <dbReference type="NCBI Taxonomy" id="200618"/>
    <lineage>
        <taxon>Bacteria</taxon>
        <taxon>Bacillati</taxon>
        <taxon>Actinomycetota</taxon>
        <taxon>Actinomycetes</taxon>
        <taxon>Propionibacteriales</taxon>
        <taxon>Nocardioidaceae</taxon>
        <taxon>Nocardioides</taxon>
    </lineage>
</organism>
<accession>A0A7Y9ZLE3</accession>
<feature type="region of interest" description="Disordered" evidence="1">
    <location>
        <begin position="118"/>
        <end position="146"/>
    </location>
</feature>
<gene>
    <name evidence="2" type="ORF">BJ993_003598</name>
</gene>
<feature type="compositionally biased region" description="Pro residues" evidence="1">
    <location>
        <begin position="121"/>
        <end position="130"/>
    </location>
</feature>
<comment type="caution">
    <text evidence="2">The sequence shown here is derived from an EMBL/GenBank/DDBJ whole genome shotgun (WGS) entry which is preliminary data.</text>
</comment>
<reference evidence="2 3" key="1">
    <citation type="submission" date="2020-07" db="EMBL/GenBank/DDBJ databases">
        <title>Sequencing the genomes of 1000 actinobacteria strains.</title>
        <authorList>
            <person name="Klenk H.-P."/>
        </authorList>
    </citation>
    <scope>NUCLEOTIDE SEQUENCE [LARGE SCALE GENOMIC DNA]</scope>
    <source>
        <strain evidence="2 3">DSM 15131</strain>
    </source>
</reference>
<dbReference type="EMBL" id="JACBZM010000001">
    <property type="protein sequence ID" value="NYI46518.1"/>
    <property type="molecule type" value="Genomic_DNA"/>
</dbReference>
<dbReference type="Proteomes" id="UP000562045">
    <property type="component" value="Unassembled WGS sequence"/>
</dbReference>
<evidence type="ECO:0000313" key="2">
    <source>
        <dbReference type="EMBL" id="NYI46518.1"/>
    </source>
</evidence>
<protein>
    <submittedName>
        <fullName evidence="2">Mrp family chromosome partitioning ATPase</fullName>
    </submittedName>
</protein>
<dbReference type="RefSeq" id="WP_179650372.1">
    <property type="nucleotide sequence ID" value="NZ_JACBZM010000001.1"/>
</dbReference>